<dbReference type="EMBL" id="VOHM01000028">
    <property type="protein sequence ID" value="TWT22770.1"/>
    <property type="molecule type" value="Genomic_DNA"/>
</dbReference>
<comment type="caution">
    <text evidence="2">The sequence shown here is derived from an EMBL/GenBank/DDBJ whole genome shotgun (WGS) entry which is preliminary data.</text>
</comment>
<keyword evidence="1" id="KW-0812">Transmembrane</keyword>
<dbReference type="AlphaFoldDB" id="A0A5C5UBD2"/>
<name>A0A5C5UBD2_9CORY</name>
<evidence type="ECO:0000313" key="3">
    <source>
        <dbReference type="Proteomes" id="UP000320791"/>
    </source>
</evidence>
<evidence type="ECO:0000313" key="2">
    <source>
        <dbReference type="EMBL" id="TWT22770.1"/>
    </source>
</evidence>
<dbReference type="Proteomes" id="UP000320791">
    <property type="component" value="Unassembled WGS sequence"/>
</dbReference>
<gene>
    <name evidence="2" type="ORF">FRX94_10880</name>
</gene>
<feature type="transmembrane region" description="Helical" evidence="1">
    <location>
        <begin position="32"/>
        <end position="51"/>
    </location>
</feature>
<feature type="transmembrane region" description="Helical" evidence="1">
    <location>
        <begin position="6"/>
        <end position="25"/>
    </location>
</feature>
<evidence type="ECO:0000256" key="1">
    <source>
        <dbReference type="SAM" id="Phobius"/>
    </source>
</evidence>
<sequence>MAALYAVVFEGLLVLVIGTPLYFLWGVERPEFWVLGYFALVFVLYLSNQWGGTSQYNKNVRLYAKFYERFRNAARAASQPANVGEAVQADVPVRNTDRAA</sequence>
<organism evidence="2 3">
    <name type="scientific">Corynebacterium canis</name>
    <dbReference type="NCBI Taxonomy" id="679663"/>
    <lineage>
        <taxon>Bacteria</taxon>
        <taxon>Bacillati</taxon>
        <taxon>Actinomycetota</taxon>
        <taxon>Actinomycetes</taxon>
        <taxon>Mycobacteriales</taxon>
        <taxon>Corynebacteriaceae</taxon>
        <taxon>Corynebacterium</taxon>
    </lineage>
</organism>
<keyword evidence="1" id="KW-1133">Transmembrane helix</keyword>
<proteinExistence type="predicted"/>
<keyword evidence="1" id="KW-0472">Membrane</keyword>
<reference evidence="2 3" key="1">
    <citation type="submission" date="2019-08" db="EMBL/GenBank/DDBJ databases">
        <authorList>
            <person name="Lei W."/>
        </authorList>
    </citation>
    <scope>NUCLEOTIDE SEQUENCE [LARGE SCALE GENOMIC DNA]</scope>
    <source>
        <strain evidence="2 3">CCUG 58627</strain>
    </source>
</reference>
<keyword evidence="3" id="KW-1185">Reference proteome</keyword>
<accession>A0A5C5UBD2</accession>
<protein>
    <submittedName>
        <fullName evidence="2">Uncharacterized protein</fullName>
    </submittedName>
</protein>